<gene>
    <name evidence="1" type="ORF">HJC23_010226</name>
</gene>
<dbReference type="EMBL" id="JABMIG020000089">
    <property type="protein sequence ID" value="KAL3793654.1"/>
    <property type="molecule type" value="Genomic_DNA"/>
</dbReference>
<keyword evidence="2" id="KW-1185">Reference proteome</keyword>
<dbReference type="Proteomes" id="UP001516023">
    <property type="component" value="Unassembled WGS sequence"/>
</dbReference>
<dbReference type="AlphaFoldDB" id="A0ABD3Q122"/>
<protein>
    <submittedName>
        <fullName evidence="1">Uncharacterized protein</fullName>
    </submittedName>
</protein>
<evidence type="ECO:0000313" key="2">
    <source>
        <dbReference type="Proteomes" id="UP001516023"/>
    </source>
</evidence>
<name>A0ABD3Q122_9STRA</name>
<accession>A0ABD3Q122</accession>
<comment type="caution">
    <text evidence="1">The sequence shown here is derived from an EMBL/GenBank/DDBJ whole genome shotgun (WGS) entry which is preliminary data.</text>
</comment>
<sequence length="310" mass="35595">MFASSGTIVPARVAKAFVLLLLASSAVMVIRTELLLKSKPSHRESTYRSLESLSFKTKPFVAIVSCIKSKSDRVRHRPGEILKERFLPSIRRTISVEELSQYRVEVILGYDEDDDYWQQHSNQDAVVANDNQIQQPIPVSFISLPKDDSRPNRIPFNELCKVAYDSGAKYLVRINDDTHFVTPGWLTLAIQTLQSFSPPNIGVVGPTCKGDASGEREILTHDMTYLPFHLSIFDTYYPQVFDNYYVDDWISRVYGANRTKRLQDWEVVHDVEAYGTRYRPTFSQNQYLDEEVDAGKKRVEDFVNQKQGKR</sequence>
<proteinExistence type="predicted"/>
<organism evidence="1 2">
    <name type="scientific">Cyclotella cryptica</name>
    <dbReference type="NCBI Taxonomy" id="29204"/>
    <lineage>
        <taxon>Eukaryota</taxon>
        <taxon>Sar</taxon>
        <taxon>Stramenopiles</taxon>
        <taxon>Ochrophyta</taxon>
        <taxon>Bacillariophyta</taxon>
        <taxon>Coscinodiscophyceae</taxon>
        <taxon>Thalassiosirophycidae</taxon>
        <taxon>Stephanodiscales</taxon>
        <taxon>Stephanodiscaceae</taxon>
        <taxon>Cyclotella</taxon>
    </lineage>
</organism>
<reference evidence="1 2" key="1">
    <citation type="journal article" date="2020" name="G3 (Bethesda)">
        <title>Improved Reference Genome for Cyclotella cryptica CCMP332, a Model for Cell Wall Morphogenesis, Salinity Adaptation, and Lipid Production in Diatoms (Bacillariophyta).</title>
        <authorList>
            <person name="Roberts W.R."/>
            <person name="Downey K.M."/>
            <person name="Ruck E.C."/>
            <person name="Traller J.C."/>
            <person name="Alverson A.J."/>
        </authorList>
    </citation>
    <scope>NUCLEOTIDE SEQUENCE [LARGE SCALE GENOMIC DNA]</scope>
    <source>
        <strain evidence="1 2">CCMP332</strain>
    </source>
</reference>
<evidence type="ECO:0000313" key="1">
    <source>
        <dbReference type="EMBL" id="KAL3793654.1"/>
    </source>
</evidence>